<proteinExistence type="predicted"/>
<feature type="compositionally biased region" description="Low complexity" evidence="1">
    <location>
        <begin position="99"/>
        <end position="116"/>
    </location>
</feature>
<gene>
    <name evidence="2" type="ORF">K450DRAFT_241848</name>
</gene>
<sequence length="161" mass="17826">MNSTYDSPLQTDGLQVVREAIGAMGWSTANIVRFLHTKRFWLSSEIIENAIQRLKTTQEQGVRVPIVTAAPKRPQHSWSTSPLAKNFTKPNAGQDNFRPHTPTNSSPPRRSTSPLTINLDSDDSDDDNFQPASACIKRLRDDCSPLLLPIAKRLSKGKACA</sequence>
<accession>A0AAD5HF27</accession>
<evidence type="ECO:0000256" key="1">
    <source>
        <dbReference type="SAM" id="MobiDB-lite"/>
    </source>
</evidence>
<feature type="compositionally biased region" description="Polar residues" evidence="1">
    <location>
        <begin position="76"/>
        <end position="94"/>
    </location>
</feature>
<protein>
    <submittedName>
        <fullName evidence="2">Uncharacterized protein</fullName>
    </submittedName>
</protein>
<dbReference type="AlphaFoldDB" id="A0AAD5HF27"/>
<organism evidence="2 3">
    <name type="scientific">Umbelopsis ramanniana AG</name>
    <dbReference type="NCBI Taxonomy" id="1314678"/>
    <lineage>
        <taxon>Eukaryota</taxon>
        <taxon>Fungi</taxon>
        <taxon>Fungi incertae sedis</taxon>
        <taxon>Mucoromycota</taxon>
        <taxon>Mucoromycotina</taxon>
        <taxon>Umbelopsidomycetes</taxon>
        <taxon>Umbelopsidales</taxon>
        <taxon>Umbelopsidaceae</taxon>
        <taxon>Umbelopsis</taxon>
    </lineage>
</organism>
<dbReference type="RefSeq" id="XP_051444622.1">
    <property type="nucleotide sequence ID" value="XM_051589154.1"/>
</dbReference>
<reference evidence="2" key="2">
    <citation type="journal article" date="2022" name="Proc. Natl. Acad. Sci. U.S.A.">
        <title>Diploid-dominant life cycles characterize the early evolution of Fungi.</title>
        <authorList>
            <person name="Amses K.R."/>
            <person name="Simmons D.R."/>
            <person name="Longcore J.E."/>
            <person name="Mondo S.J."/>
            <person name="Seto K."/>
            <person name="Jeronimo G.H."/>
            <person name="Bonds A.E."/>
            <person name="Quandt C.A."/>
            <person name="Davis W.J."/>
            <person name="Chang Y."/>
            <person name="Federici B.A."/>
            <person name="Kuo A."/>
            <person name="LaButti K."/>
            <person name="Pangilinan J."/>
            <person name="Andreopoulos W."/>
            <person name="Tritt A."/>
            <person name="Riley R."/>
            <person name="Hundley H."/>
            <person name="Johnson J."/>
            <person name="Lipzen A."/>
            <person name="Barry K."/>
            <person name="Lang B.F."/>
            <person name="Cuomo C.A."/>
            <person name="Buchler N.E."/>
            <person name="Grigoriev I.V."/>
            <person name="Spatafora J.W."/>
            <person name="Stajich J.E."/>
            <person name="James T.Y."/>
        </authorList>
    </citation>
    <scope>NUCLEOTIDE SEQUENCE</scope>
    <source>
        <strain evidence="2">AG</strain>
    </source>
</reference>
<name>A0AAD5HF27_UMBRA</name>
<evidence type="ECO:0000313" key="3">
    <source>
        <dbReference type="Proteomes" id="UP001206595"/>
    </source>
</evidence>
<evidence type="ECO:0000313" key="2">
    <source>
        <dbReference type="EMBL" id="KAI8579618.1"/>
    </source>
</evidence>
<comment type="caution">
    <text evidence="2">The sequence shown here is derived from an EMBL/GenBank/DDBJ whole genome shotgun (WGS) entry which is preliminary data.</text>
</comment>
<feature type="region of interest" description="Disordered" evidence="1">
    <location>
        <begin position="68"/>
        <end position="127"/>
    </location>
</feature>
<reference evidence="2" key="1">
    <citation type="submission" date="2021-06" db="EMBL/GenBank/DDBJ databases">
        <authorList>
            <consortium name="DOE Joint Genome Institute"/>
            <person name="Mondo S.J."/>
            <person name="Amses K.R."/>
            <person name="Simmons D.R."/>
            <person name="Longcore J.E."/>
            <person name="Seto K."/>
            <person name="Alves G.H."/>
            <person name="Bonds A.E."/>
            <person name="Quandt C.A."/>
            <person name="Davis W.J."/>
            <person name="Chang Y."/>
            <person name="Letcher P.M."/>
            <person name="Powell M.J."/>
            <person name="Kuo A."/>
            <person name="Labutti K."/>
            <person name="Pangilinan J."/>
            <person name="Andreopoulos W."/>
            <person name="Tritt A."/>
            <person name="Riley R."/>
            <person name="Hundley H."/>
            <person name="Johnson J."/>
            <person name="Lipzen A."/>
            <person name="Barry K."/>
            <person name="Berbee M.L."/>
            <person name="Buchler N.E."/>
            <person name="Grigoriev I.V."/>
            <person name="Spatafora J.W."/>
            <person name="Stajich J.E."/>
            <person name="James T.Y."/>
        </authorList>
    </citation>
    <scope>NUCLEOTIDE SEQUENCE</scope>
    <source>
        <strain evidence="2">AG</strain>
    </source>
</reference>
<keyword evidence="3" id="KW-1185">Reference proteome</keyword>
<dbReference type="EMBL" id="MU620919">
    <property type="protein sequence ID" value="KAI8579618.1"/>
    <property type="molecule type" value="Genomic_DNA"/>
</dbReference>
<dbReference type="GeneID" id="75914499"/>
<dbReference type="Proteomes" id="UP001206595">
    <property type="component" value="Unassembled WGS sequence"/>
</dbReference>